<name>S9Q9J5_9RHOB</name>
<dbReference type="Pfam" id="PF07331">
    <property type="entry name" value="TctB"/>
    <property type="match status" value="1"/>
</dbReference>
<comment type="caution">
    <text evidence="3">The sequence shown here is derived from an EMBL/GenBank/DDBJ whole genome shotgun (WGS) entry which is preliminary data.</text>
</comment>
<dbReference type="EMBL" id="APVH01000046">
    <property type="protein sequence ID" value="EPX76637.1"/>
    <property type="molecule type" value="Genomic_DNA"/>
</dbReference>
<evidence type="ECO:0000313" key="3">
    <source>
        <dbReference type="EMBL" id="EPX76637.1"/>
    </source>
</evidence>
<gene>
    <name evidence="3" type="ORF">Salmuc_00469</name>
</gene>
<dbReference type="HOGENOM" id="CLU_1554188_0_0_5"/>
<dbReference type="STRING" id="1123237.Salmuc_00469"/>
<sequence length="172" mass="18847">MPRHLQRELLIIALMLLLLAAFAFWYVPLSIDVPAGFGSDSEVSPRFAPYLLAAIMALATILRILSLALAWAKGGLDEMTDDISEDLGTPDETRNGIFMNLLTNFYAFVLIPVAGFYLASIALVAYLVRRLGEQRPWMVALTGVACAVFVYLLFGRLLSVRLPGGLLGDLLD</sequence>
<evidence type="ECO:0000259" key="2">
    <source>
        <dbReference type="Pfam" id="PF07331"/>
    </source>
</evidence>
<dbReference type="Proteomes" id="UP000015347">
    <property type="component" value="Unassembled WGS sequence"/>
</dbReference>
<dbReference type="RefSeq" id="WP_020039352.1">
    <property type="nucleotide sequence ID" value="NZ_KE557282.1"/>
</dbReference>
<keyword evidence="1" id="KW-1133">Transmembrane helix</keyword>
<feature type="transmembrane region" description="Helical" evidence="1">
    <location>
        <begin position="9"/>
        <end position="27"/>
    </location>
</feature>
<reference evidence="4" key="1">
    <citation type="journal article" date="2014" name="Stand. Genomic Sci.">
        <title>Genome sequence of the exopolysaccharide-producing Salipiger mucosus type strain (DSM 16094(T)), a moderately halophilic member of the Roseobacter clade.</title>
        <authorList>
            <person name="Riedel T."/>
            <person name="Spring S."/>
            <person name="Fiebig A."/>
            <person name="Petersen J."/>
            <person name="Kyrpides N.C."/>
            <person name="Goker M."/>
            <person name="Klenk H.P."/>
        </authorList>
    </citation>
    <scope>NUCLEOTIDE SEQUENCE [LARGE SCALE GENOMIC DNA]</scope>
    <source>
        <strain evidence="4">DSM 16094</strain>
    </source>
</reference>
<keyword evidence="1" id="KW-0472">Membrane</keyword>
<accession>S9Q9J5</accession>
<protein>
    <recommendedName>
        <fullName evidence="2">DUF1468 domain-containing protein</fullName>
    </recommendedName>
</protein>
<keyword evidence="1" id="KW-0812">Transmembrane</keyword>
<proteinExistence type="predicted"/>
<organism evidence="3 4">
    <name type="scientific">Salipiger mucosus DSM 16094</name>
    <dbReference type="NCBI Taxonomy" id="1123237"/>
    <lineage>
        <taxon>Bacteria</taxon>
        <taxon>Pseudomonadati</taxon>
        <taxon>Pseudomonadota</taxon>
        <taxon>Alphaproteobacteria</taxon>
        <taxon>Rhodobacterales</taxon>
        <taxon>Roseobacteraceae</taxon>
        <taxon>Salipiger</taxon>
    </lineage>
</organism>
<feature type="transmembrane region" description="Helical" evidence="1">
    <location>
        <begin position="105"/>
        <end position="128"/>
    </location>
</feature>
<feature type="transmembrane region" description="Helical" evidence="1">
    <location>
        <begin position="47"/>
        <end position="71"/>
    </location>
</feature>
<evidence type="ECO:0000313" key="4">
    <source>
        <dbReference type="Proteomes" id="UP000015347"/>
    </source>
</evidence>
<feature type="transmembrane region" description="Helical" evidence="1">
    <location>
        <begin position="134"/>
        <end position="154"/>
    </location>
</feature>
<feature type="domain" description="DUF1468" evidence="2">
    <location>
        <begin position="11"/>
        <end position="163"/>
    </location>
</feature>
<dbReference type="eggNOG" id="ENOG502ZWS0">
    <property type="taxonomic scope" value="Bacteria"/>
</dbReference>
<dbReference type="OrthoDB" id="7864157at2"/>
<evidence type="ECO:0000256" key="1">
    <source>
        <dbReference type="SAM" id="Phobius"/>
    </source>
</evidence>
<dbReference type="InterPro" id="IPR009936">
    <property type="entry name" value="DUF1468"/>
</dbReference>
<dbReference type="AlphaFoldDB" id="S9Q9J5"/>
<keyword evidence="4" id="KW-1185">Reference proteome</keyword>